<evidence type="ECO:0000256" key="3">
    <source>
        <dbReference type="ARBA" id="ARBA00022692"/>
    </source>
</evidence>
<feature type="transmembrane region" description="Helical" evidence="7">
    <location>
        <begin position="175"/>
        <end position="194"/>
    </location>
</feature>
<reference evidence="10" key="1">
    <citation type="journal article" date="2019" name="Int. J. Syst. Evol. Microbiol.">
        <title>The Global Catalogue of Microorganisms (GCM) 10K type strain sequencing project: providing services to taxonomists for standard genome sequencing and annotation.</title>
        <authorList>
            <consortium name="The Broad Institute Genomics Platform"/>
            <consortium name="The Broad Institute Genome Sequencing Center for Infectious Disease"/>
            <person name="Wu L."/>
            <person name="Ma J."/>
        </authorList>
    </citation>
    <scope>NUCLEOTIDE SEQUENCE [LARGE SCALE GENOMIC DNA]</scope>
    <source>
        <strain evidence="10">CGMCC 1.5362</strain>
    </source>
</reference>
<feature type="transmembrane region" description="Helical" evidence="7">
    <location>
        <begin position="120"/>
        <end position="140"/>
    </location>
</feature>
<dbReference type="RefSeq" id="WP_022922652.1">
    <property type="nucleotide sequence ID" value="NZ_BMLB01000004.1"/>
</dbReference>
<keyword evidence="10" id="KW-1185">Reference proteome</keyword>
<feature type="transmembrane region" description="Helical" evidence="7">
    <location>
        <begin position="206"/>
        <end position="230"/>
    </location>
</feature>
<keyword evidence="3 7" id="KW-0812">Transmembrane</keyword>
<keyword evidence="5 7" id="KW-0472">Membrane</keyword>
<feature type="transmembrane region" description="Helical" evidence="7">
    <location>
        <begin position="250"/>
        <end position="269"/>
    </location>
</feature>
<gene>
    <name evidence="9" type="ORF">GCM10011509_20700</name>
</gene>
<evidence type="ECO:0000259" key="8">
    <source>
        <dbReference type="Pfam" id="PF00892"/>
    </source>
</evidence>
<feature type="domain" description="EamA" evidence="8">
    <location>
        <begin position="28"/>
        <end position="165"/>
    </location>
</feature>
<dbReference type="InterPro" id="IPR037185">
    <property type="entry name" value="EmrE-like"/>
</dbReference>
<accession>A0ABQ2F8K5</accession>
<comment type="caution">
    <text evidence="9">The sequence shown here is derived from an EMBL/GenBank/DDBJ whole genome shotgun (WGS) entry which is preliminary data.</text>
</comment>
<comment type="similarity">
    <text evidence="2">Belongs to the EamA transporter family.</text>
</comment>
<dbReference type="SUPFAM" id="SSF103481">
    <property type="entry name" value="Multidrug resistance efflux transporter EmrE"/>
    <property type="match status" value="2"/>
</dbReference>
<feature type="transmembrane region" description="Helical" evidence="7">
    <location>
        <begin position="276"/>
        <end position="296"/>
    </location>
</feature>
<evidence type="ECO:0000256" key="1">
    <source>
        <dbReference type="ARBA" id="ARBA00004141"/>
    </source>
</evidence>
<sequence length="342" mass="35383">MTAPTPTRRRPTPTTPRPARSPRALLVLGLLIALVSALAFGSSGAVAKSSFNAGWSPAAAVTARMALGALVLAVPAALSMRGRWHLLRRRTTWVHVGLFGALAVAGAQLFYFLAVTQLSVGVALMLEYLGPILVVGWLWLAHGQRPRRLTLLGGGVAMLGLLLVLDVLGDVQVSTLGVVYGLLAAVGLAVFFVLGADESNGLPPIAFSALGMAVGTLVVTLAGLVGVVPFTMTTADATLAGLEVPWWVPMLWLGVVAAAFAYATGIIATRMLRAKVASFVGLVEVLFAVLWAWVLLGEMPAPVQLAGGLLIVAGVVAVKLDEQPEVAEDLAVEPIPAAGSRG</sequence>
<name>A0ABQ2F8K5_9MICO</name>
<dbReference type="Pfam" id="PF00892">
    <property type="entry name" value="EamA"/>
    <property type="match status" value="2"/>
</dbReference>
<feature type="transmembrane region" description="Helical" evidence="7">
    <location>
        <begin position="302"/>
        <end position="320"/>
    </location>
</feature>
<evidence type="ECO:0000256" key="7">
    <source>
        <dbReference type="SAM" id="Phobius"/>
    </source>
</evidence>
<evidence type="ECO:0000256" key="2">
    <source>
        <dbReference type="ARBA" id="ARBA00007362"/>
    </source>
</evidence>
<protein>
    <submittedName>
        <fullName evidence="9">Membrane protein</fullName>
    </submittedName>
</protein>
<evidence type="ECO:0000313" key="10">
    <source>
        <dbReference type="Proteomes" id="UP000662111"/>
    </source>
</evidence>
<feature type="transmembrane region" description="Helical" evidence="7">
    <location>
        <begin position="149"/>
        <end position="169"/>
    </location>
</feature>
<dbReference type="InterPro" id="IPR050638">
    <property type="entry name" value="AA-Vitamin_Transporters"/>
</dbReference>
<feature type="transmembrane region" description="Helical" evidence="7">
    <location>
        <begin position="57"/>
        <end position="80"/>
    </location>
</feature>
<dbReference type="Proteomes" id="UP000662111">
    <property type="component" value="Unassembled WGS sequence"/>
</dbReference>
<dbReference type="EMBL" id="BMLB01000004">
    <property type="protein sequence ID" value="GGK71954.1"/>
    <property type="molecule type" value="Genomic_DNA"/>
</dbReference>
<feature type="transmembrane region" description="Helical" evidence="7">
    <location>
        <begin position="92"/>
        <end position="114"/>
    </location>
</feature>
<dbReference type="PANTHER" id="PTHR32322">
    <property type="entry name" value="INNER MEMBRANE TRANSPORTER"/>
    <property type="match status" value="1"/>
</dbReference>
<keyword evidence="4 7" id="KW-1133">Transmembrane helix</keyword>
<feature type="region of interest" description="Disordered" evidence="6">
    <location>
        <begin position="1"/>
        <end position="20"/>
    </location>
</feature>
<feature type="domain" description="EamA" evidence="8">
    <location>
        <begin position="176"/>
        <end position="318"/>
    </location>
</feature>
<organism evidence="9 10">
    <name type="scientific">Ornithinimicrobium pekingense</name>
    <dbReference type="NCBI Taxonomy" id="384677"/>
    <lineage>
        <taxon>Bacteria</taxon>
        <taxon>Bacillati</taxon>
        <taxon>Actinomycetota</taxon>
        <taxon>Actinomycetes</taxon>
        <taxon>Micrococcales</taxon>
        <taxon>Ornithinimicrobiaceae</taxon>
        <taxon>Ornithinimicrobium</taxon>
    </lineage>
</organism>
<dbReference type="PANTHER" id="PTHR32322:SF2">
    <property type="entry name" value="EAMA DOMAIN-CONTAINING PROTEIN"/>
    <property type="match status" value="1"/>
</dbReference>
<comment type="subcellular location">
    <subcellularLocation>
        <location evidence="1">Membrane</location>
        <topology evidence="1">Multi-pass membrane protein</topology>
    </subcellularLocation>
</comment>
<proteinExistence type="inferred from homology"/>
<evidence type="ECO:0000256" key="5">
    <source>
        <dbReference type="ARBA" id="ARBA00023136"/>
    </source>
</evidence>
<dbReference type="InterPro" id="IPR000620">
    <property type="entry name" value="EamA_dom"/>
</dbReference>
<evidence type="ECO:0000256" key="6">
    <source>
        <dbReference type="SAM" id="MobiDB-lite"/>
    </source>
</evidence>
<evidence type="ECO:0000256" key="4">
    <source>
        <dbReference type="ARBA" id="ARBA00022989"/>
    </source>
</evidence>
<evidence type="ECO:0000313" key="9">
    <source>
        <dbReference type="EMBL" id="GGK71954.1"/>
    </source>
</evidence>